<protein>
    <submittedName>
        <fullName evidence="2">Uncharacterized protein</fullName>
    </submittedName>
</protein>
<feature type="chain" id="PRO_5006632866" evidence="1">
    <location>
        <begin position="19"/>
        <end position="578"/>
    </location>
</feature>
<name>A0A0S7BBN0_9CHLR</name>
<evidence type="ECO:0000256" key="1">
    <source>
        <dbReference type="SAM" id="SignalP"/>
    </source>
</evidence>
<keyword evidence="3" id="KW-1185">Reference proteome</keyword>
<proteinExistence type="predicted"/>
<evidence type="ECO:0000313" key="2">
    <source>
        <dbReference type="EMBL" id="GAP12505.1"/>
    </source>
</evidence>
<keyword evidence="1" id="KW-0732">Signal</keyword>
<feature type="signal peptide" evidence="1">
    <location>
        <begin position="1"/>
        <end position="18"/>
    </location>
</feature>
<reference evidence="2" key="1">
    <citation type="submission" date="2015-07" db="EMBL/GenBank/DDBJ databases">
        <title>Draft Genome Sequences of Anaerolinea thermolimosa IMO-1, Bellilinea caldifistulae GOMI-1, Leptolinea tardivitalis YMTK-2, Levilinea saccharolytica KIBI-1,Longilinea arvoryzae KOME-1, Previously Described as Members of the Anaerolineaceae (Chloroflexi).</title>
        <authorList>
            <person name="Sekiguchi Y."/>
            <person name="Ohashi A."/>
            <person name="Matsuura N."/>
            <person name="Tourlousse M.D."/>
        </authorList>
    </citation>
    <scope>NUCLEOTIDE SEQUENCE [LARGE SCALE GENOMIC DNA]</scope>
    <source>
        <strain evidence="2">KOME-1</strain>
    </source>
</reference>
<sequence length="578" mass="63100">MMAIVGILLLAACSVSPAVPTLQATQPVTQMPSPGAEMAVATPVQQQEFELPPNELQAQVSFSLLGLTFVPAGLTDGDSANVKTFADGSQSVEMTYHAADLNSGDARELGFTQSNLQLDLEGWFRVLELPTADNIRPTSVRGSSAYFYATRPGEPGLFWQENGLAYDLRLAGAGWPGAVSDDLLLWMAESLQAGDTANFTYQHRAPQTWLSYTSSTYQFSFAVPREWQQTGDVVFDGDNGFARLETYRGFGARLDQACEMEANLHPERYGAQPTLRSIPQQWNSLDVEDDPCLILPGANAPADALATLLLPDPTQPGQAAFLRLTLDPPHAEMIAFSLDLPHVILTSTAIPLATPDPASIPTQIEPAVTQLGPLTMENYPIAPISLDWPGNSEFAGRIPASVLEKRASLRTASAEELPTSATSAGRVITVEEDTRSTTHIDAVIKVDGQEVYRYAMLPRGGPSRIYGVWNWAGRWVLEANGALVVEGELYNQKAGFQEIFNFSLLEGKPFFFFVQNGKTGIFYDGSTWPAQFDAVYHGACCQPAVANPRANDVMIWFYAQQQSWWDYVELGIFTQPSP</sequence>
<organism evidence="2">
    <name type="scientific">Longilinea arvoryzae</name>
    <dbReference type="NCBI Taxonomy" id="360412"/>
    <lineage>
        <taxon>Bacteria</taxon>
        <taxon>Bacillati</taxon>
        <taxon>Chloroflexota</taxon>
        <taxon>Anaerolineae</taxon>
        <taxon>Anaerolineales</taxon>
        <taxon>Anaerolineaceae</taxon>
        <taxon>Longilinea</taxon>
    </lineage>
</organism>
<evidence type="ECO:0000313" key="3">
    <source>
        <dbReference type="Proteomes" id="UP000055060"/>
    </source>
</evidence>
<dbReference type="AlphaFoldDB" id="A0A0S7BBN0"/>
<accession>A0A0S7BBN0</accession>
<dbReference type="Proteomes" id="UP000055060">
    <property type="component" value="Unassembled WGS sequence"/>
</dbReference>
<gene>
    <name evidence="2" type="ORF">LARV_00241</name>
</gene>
<dbReference type="EMBL" id="DF967972">
    <property type="protein sequence ID" value="GAP12505.1"/>
    <property type="molecule type" value="Genomic_DNA"/>
</dbReference>